<sequence>MPYDWIERAKKSKDPTQIIREALEKCLNEDSLPDLNQALTELANDEAYSHLLEPTPLELVPILRLANDAITSHPQSLQETYELIARHGSSKEIILVVQESLDSLLQEVHELEDDEESARSTPSQIIWKWVRLIDMYTLAFPRLVLRKRSAPETASPIIQHLRDLFGLLGQLVDPDEPVSQELVEACMRLGYALLGWFDAVGCKAHEIGGCKAALEQLLSVVIAKCLSDRHIMQDHNDFLYRLRAAGLAFTPTHSTERNSKMTIQTKTQSIGTFILYYLSNRGPVRPKGTRQALKAQLSGLLAALHQPKWRQPALGAINDCVLGGLYEQEFLEEDIAAELVPVISTPASTDPDPKHRATLFTLLTRMILTVRPIHAFKFVQDLASEECPYLNMRSAAIGLLRRLVVRAFSQHPPLEDDPFTSRLLLEEYKSILLQSPVLEEMNLTGSKSADAQEINRLVEVLGFFYVLLARDENNLSGVRDTESIRELRDKLVNPLKRLVSEVDDTLDDPSLFFSLRSISVSLERIEEIMSGISS</sequence>
<comment type="caution">
    <text evidence="2">The sequence shown here is derived from an EMBL/GenBank/DDBJ whole genome shotgun (WGS) entry which is preliminary data.</text>
</comment>
<organism evidence="2 3">
    <name type="scientific">Rhizoctonia solani 123E</name>
    <dbReference type="NCBI Taxonomy" id="1423351"/>
    <lineage>
        <taxon>Eukaryota</taxon>
        <taxon>Fungi</taxon>
        <taxon>Dikarya</taxon>
        <taxon>Basidiomycota</taxon>
        <taxon>Agaricomycotina</taxon>
        <taxon>Agaricomycetes</taxon>
        <taxon>Cantharellales</taxon>
        <taxon>Ceratobasidiaceae</taxon>
        <taxon>Rhizoctonia</taxon>
    </lineage>
</organism>
<dbReference type="PANTHER" id="PTHR28020">
    <property type="entry name" value="YAP1-BINDING PROTEIN 1-RELATED"/>
    <property type="match status" value="1"/>
</dbReference>
<evidence type="ECO:0000256" key="1">
    <source>
        <dbReference type="SAM" id="Coils"/>
    </source>
</evidence>
<feature type="coiled-coil region" evidence="1">
    <location>
        <begin position="94"/>
        <end position="121"/>
    </location>
</feature>
<keyword evidence="3" id="KW-1185">Reference proteome</keyword>
<dbReference type="GO" id="GO:0005737">
    <property type="term" value="C:cytoplasm"/>
    <property type="evidence" value="ECO:0007669"/>
    <property type="project" value="TreeGrafter"/>
</dbReference>
<gene>
    <name evidence="2" type="ORF">V565_117410</name>
</gene>
<name>A0A074SFE0_9AGAM</name>
<dbReference type="OrthoDB" id="5396786at2759"/>
<dbReference type="EMBL" id="AZST01000466">
    <property type="protein sequence ID" value="KEP48717.1"/>
    <property type="molecule type" value="Genomic_DNA"/>
</dbReference>
<dbReference type="STRING" id="1423351.A0A074SFE0"/>
<evidence type="ECO:0000313" key="3">
    <source>
        <dbReference type="Proteomes" id="UP000027456"/>
    </source>
</evidence>
<evidence type="ECO:0000313" key="2">
    <source>
        <dbReference type="EMBL" id="KEP48717.1"/>
    </source>
</evidence>
<dbReference type="AlphaFoldDB" id="A0A074SFE0"/>
<dbReference type="HOGENOM" id="CLU_486667_0_0_1"/>
<keyword evidence="1" id="KW-0175">Coiled coil</keyword>
<dbReference type="PANTHER" id="PTHR28020:SF1">
    <property type="entry name" value="YAP1-BINDING PROTEIN 1-RELATED"/>
    <property type="match status" value="1"/>
</dbReference>
<dbReference type="Proteomes" id="UP000027456">
    <property type="component" value="Unassembled WGS sequence"/>
</dbReference>
<accession>A0A074SFE0</accession>
<reference evidence="2 3" key="1">
    <citation type="submission" date="2013-12" db="EMBL/GenBank/DDBJ databases">
        <authorList>
            <person name="Cubeta M."/>
            <person name="Pakala S."/>
            <person name="Fedorova N."/>
            <person name="Thomas E."/>
            <person name="Dean R."/>
            <person name="Jabaji S."/>
            <person name="Neate S."/>
            <person name="Toda T."/>
            <person name="Tavantzis S."/>
            <person name="Vilgalys R."/>
            <person name="Bharathan N."/>
            <person name="Pakala S."/>
            <person name="Losada L.S."/>
            <person name="Zafar N."/>
            <person name="Nierman W."/>
        </authorList>
    </citation>
    <scope>NUCLEOTIDE SEQUENCE [LARGE SCALE GENOMIC DNA]</scope>
    <source>
        <strain evidence="2 3">123E</strain>
    </source>
</reference>
<protein>
    <submittedName>
        <fullName evidence="2">YAP/Alf4/glomulin family protein</fullName>
    </submittedName>
</protein>
<dbReference type="GO" id="GO:0034599">
    <property type="term" value="P:cellular response to oxidative stress"/>
    <property type="evidence" value="ECO:0007669"/>
    <property type="project" value="InterPro"/>
</dbReference>
<dbReference type="Pfam" id="PF08568">
    <property type="entry name" value="Kinetochor_Ybp2"/>
    <property type="match status" value="1"/>
</dbReference>
<dbReference type="InterPro" id="IPR013877">
    <property type="entry name" value="YAP-bd/ALF4/Glomulin"/>
</dbReference>
<dbReference type="InterPro" id="IPR040347">
    <property type="entry name" value="YBP1/2"/>
</dbReference>
<proteinExistence type="predicted"/>